<gene>
    <name evidence="2" type="ORF">JFN93_07195</name>
</gene>
<organism evidence="2 3">
    <name type="scientific">Geomesophilobacter sediminis</name>
    <dbReference type="NCBI Taxonomy" id="2798584"/>
    <lineage>
        <taxon>Bacteria</taxon>
        <taxon>Pseudomonadati</taxon>
        <taxon>Thermodesulfobacteriota</taxon>
        <taxon>Desulfuromonadia</taxon>
        <taxon>Geobacterales</taxon>
        <taxon>Geobacteraceae</taxon>
        <taxon>Geomesophilobacter</taxon>
    </lineage>
</organism>
<dbReference type="PANTHER" id="PTHR30115:SF11">
    <property type="entry name" value="NITROGEN REGULATORY PROTEIN P-II HOMOLOG"/>
    <property type="match status" value="1"/>
</dbReference>
<dbReference type="GO" id="GO:0030234">
    <property type="term" value="F:enzyme regulator activity"/>
    <property type="evidence" value="ECO:0007669"/>
    <property type="project" value="InterPro"/>
</dbReference>
<dbReference type="InterPro" id="IPR011322">
    <property type="entry name" value="N-reg_PII-like_a/b"/>
</dbReference>
<comment type="caution">
    <text evidence="2">The sequence shown here is derived from an EMBL/GenBank/DDBJ whole genome shotgun (WGS) entry which is preliminary data.</text>
</comment>
<proteinExistence type="predicted"/>
<dbReference type="Gene3D" id="3.30.70.120">
    <property type="match status" value="1"/>
</dbReference>
<keyword evidence="3" id="KW-1185">Reference proteome</keyword>
<dbReference type="SMART" id="SM00938">
    <property type="entry name" value="P-II"/>
    <property type="match status" value="1"/>
</dbReference>
<dbReference type="GO" id="GO:0005829">
    <property type="term" value="C:cytosol"/>
    <property type="evidence" value="ECO:0007669"/>
    <property type="project" value="TreeGrafter"/>
</dbReference>
<dbReference type="RefSeq" id="WP_199383335.1">
    <property type="nucleotide sequence ID" value="NZ_JAEMHM010000005.1"/>
</dbReference>
<dbReference type="Proteomes" id="UP000636888">
    <property type="component" value="Unassembled WGS sequence"/>
</dbReference>
<keyword evidence="1" id="KW-0597">Phosphoprotein</keyword>
<reference evidence="2" key="1">
    <citation type="submission" date="2020-12" db="EMBL/GenBank/DDBJ databases">
        <title>Geomonas sp. Red875, isolated from river sediment.</title>
        <authorList>
            <person name="Xu Z."/>
            <person name="Zhang Z."/>
            <person name="Masuda Y."/>
            <person name="Itoh H."/>
            <person name="Senoo K."/>
        </authorList>
    </citation>
    <scope>NUCLEOTIDE SEQUENCE</scope>
    <source>
        <strain evidence="2">Red875</strain>
    </source>
</reference>
<dbReference type="EMBL" id="JAEMHM010000005">
    <property type="protein sequence ID" value="MBJ6724487.1"/>
    <property type="molecule type" value="Genomic_DNA"/>
</dbReference>
<evidence type="ECO:0000313" key="2">
    <source>
        <dbReference type="EMBL" id="MBJ6724487.1"/>
    </source>
</evidence>
<dbReference type="SUPFAM" id="SSF54913">
    <property type="entry name" value="GlnB-like"/>
    <property type="match status" value="1"/>
</dbReference>
<dbReference type="PANTHER" id="PTHR30115">
    <property type="entry name" value="NITROGEN REGULATORY PROTEIN P-II"/>
    <property type="match status" value="1"/>
</dbReference>
<dbReference type="PROSITE" id="PS51343">
    <property type="entry name" value="PII_GLNB_DOM"/>
    <property type="match status" value="1"/>
</dbReference>
<dbReference type="Pfam" id="PF00543">
    <property type="entry name" value="P-II"/>
    <property type="match status" value="1"/>
</dbReference>
<dbReference type="AlphaFoldDB" id="A0A8J7IXC0"/>
<accession>A0A8J7IXC0</accession>
<dbReference type="GO" id="GO:0006808">
    <property type="term" value="P:regulation of nitrogen utilization"/>
    <property type="evidence" value="ECO:0007669"/>
    <property type="project" value="InterPro"/>
</dbReference>
<evidence type="ECO:0000256" key="1">
    <source>
        <dbReference type="PIRSR" id="PIRSR602187-50"/>
    </source>
</evidence>
<evidence type="ECO:0000313" key="3">
    <source>
        <dbReference type="Proteomes" id="UP000636888"/>
    </source>
</evidence>
<sequence>MKLVEAIIKPAKVDEVKLALEEMGVEEIMETEVITHNHSCEGTMTYRGARYVVDMITRVRVDVVAADDLVAKVVKAIRGIAETGRREDCRILVLDYVEAY</sequence>
<dbReference type="InterPro" id="IPR002187">
    <property type="entry name" value="N-reg_PII"/>
</dbReference>
<dbReference type="PRINTS" id="PR00340">
    <property type="entry name" value="PIIGLNB"/>
</dbReference>
<feature type="modified residue" description="O-UMP-tyrosine" evidence="1">
    <location>
        <position position="51"/>
    </location>
</feature>
<dbReference type="GO" id="GO:0005524">
    <property type="term" value="F:ATP binding"/>
    <property type="evidence" value="ECO:0007669"/>
    <property type="project" value="TreeGrafter"/>
</dbReference>
<dbReference type="InterPro" id="IPR015867">
    <property type="entry name" value="N-reg_PII/ATP_PRibTrfase_C"/>
</dbReference>
<protein>
    <submittedName>
        <fullName evidence="2">P-II family nitrogen regulator</fullName>
    </submittedName>
</protein>
<name>A0A8J7IXC0_9BACT</name>